<name>A0ACC1YR90_MELAZ</name>
<evidence type="ECO:0000313" key="1">
    <source>
        <dbReference type="EMBL" id="KAJ4726325.1"/>
    </source>
</evidence>
<accession>A0ACC1YR90</accession>
<protein>
    <submittedName>
        <fullName evidence="1">Uncharacterized protein</fullName>
    </submittedName>
</protein>
<reference evidence="1 2" key="1">
    <citation type="journal article" date="2023" name="Science">
        <title>Complex scaffold remodeling in plant triterpene biosynthesis.</title>
        <authorList>
            <person name="De La Pena R."/>
            <person name="Hodgson H."/>
            <person name="Liu J.C."/>
            <person name="Stephenson M.J."/>
            <person name="Martin A.C."/>
            <person name="Owen C."/>
            <person name="Harkess A."/>
            <person name="Leebens-Mack J."/>
            <person name="Jimenez L.E."/>
            <person name="Osbourn A."/>
            <person name="Sattely E.S."/>
        </authorList>
    </citation>
    <scope>NUCLEOTIDE SEQUENCE [LARGE SCALE GENOMIC DNA]</scope>
    <source>
        <strain evidence="2">cv. JPN11</strain>
        <tissue evidence="1">Leaf</tissue>
    </source>
</reference>
<gene>
    <name evidence="1" type="ORF">OWV82_005055</name>
</gene>
<keyword evidence="2" id="KW-1185">Reference proteome</keyword>
<organism evidence="1 2">
    <name type="scientific">Melia azedarach</name>
    <name type="common">Chinaberry tree</name>
    <dbReference type="NCBI Taxonomy" id="155640"/>
    <lineage>
        <taxon>Eukaryota</taxon>
        <taxon>Viridiplantae</taxon>
        <taxon>Streptophyta</taxon>
        <taxon>Embryophyta</taxon>
        <taxon>Tracheophyta</taxon>
        <taxon>Spermatophyta</taxon>
        <taxon>Magnoliopsida</taxon>
        <taxon>eudicotyledons</taxon>
        <taxon>Gunneridae</taxon>
        <taxon>Pentapetalae</taxon>
        <taxon>rosids</taxon>
        <taxon>malvids</taxon>
        <taxon>Sapindales</taxon>
        <taxon>Meliaceae</taxon>
        <taxon>Melia</taxon>
    </lineage>
</organism>
<dbReference type="Proteomes" id="UP001164539">
    <property type="component" value="Chromosome 2"/>
</dbReference>
<evidence type="ECO:0000313" key="2">
    <source>
        <dbReference type="Proteomes" id="UP001164539"/>
    </source>
</evidence>
<comment type="caution">
    <text evidence="1">The sequence shown here is derived from an EMBL/GenBank/DDBJ whole genome shotgun (WGS) entry which is preliminary data.</text>
</comment>
<proteinExistence type="predicted"/>
<sequence>MFKFVCHFLVFIVTYIGATPIAAQLSELALAAAFAAVIPVTENVSAMRFATIQQACAIVCRNPVANIVIAIRIAMCTLPYNAGKVSAS</sequence>
<dbReference type="EMBL" id="CM051395">
    <property type="protein sequence ID" value="KAJ4726325.1"/>
    <property type="molecule type" value="Genomic_DNA"/>
</dbReference>